<dbReference type="EMBL" id="JADEXP010000065">
    <property type="protein sequence ID" value="MBE9066920.1"/>
    <property type="molecule type" value="Genomic_DNA"/>
</dbReference>
<feature type="compositionally biased region" description="Low complexity" evidence="1">
    <location>
        <begin position="223"/>
        <end position="249"/>
    </location>
</feature>
<feature type="region of interest" description="Disordered" evidence="1">
    <location>
        <begin position="179"/>
        <end position="209"/>
    </location>
</feature>
<keyword evidence="2" id="KW-1133">Transmembrane helix</keyword>
<gene>
    <name evidence="3" type="ORF">IQ260_09660</name>
</gene>
<feature type="compositionally biased region" description="Polar residues" evidence="1">
    <location>
        <begin position="1"/>
        <end position="12"/>
    </location>
</feature>
<dbReference type="AlphaFoldDB" id="A0A928X302"/>
<keyword evidence="2" id="KW-0472">Membrane</keyword>
<protein>
    <recommendedName>
        <fullName evidence="5">Type II secretion system protein GspC N-terminal domain-containing protein</fullName>
    </recommendedName>
</protein>
<comment type="caution">
    <text evidence="3">The sequence shown here is derived from an EMBL/GenBank/DDBJ whole genome shotgun (WGS) entry which is preliminary data.</text>
</comment>
<evidence type="ECO:0000256" key="1">
    <source>
        <dbReference type="SAM" id="MobiDB-lite"/>
    </source>
</evidence>
<proteinExistence type="predicted"/>
<dbReference type="RefSeq" id="WP_193992896.1">
    <property type="nucleotide sequence ID" value="NZ_JADEXP010000065.1"/>
</dbReference>
<sequence length="339" mass="35448">MSPSRPSNSTATAHVGTAPDADTLVEAYAEDLMDDIFEDVDRILAGDDSAVYAETTEQVVTEQMVASSPLFRTEAVTVPAMIVPLTAGQAVEAPATEPETTPQTDEQQAAPNQPAQKRPWRNLLLGAAGLSLLVACGFWWMRQQPTPQTGTAPTNTAPTVSEETAFGEYLQRSLQVIRGERSAQADAQGPGNVATAPPAAPAANQPTGQPGVIERVFVPLLQPGTATSPRTATAPNPAPNTAATLPAPNVSTTQPRSTNDSGTSGTVPNIATAGSYELVGVLELGDRSAALFEVDGTSQRVYIGEIIGASGWSIVSIGDEEVVVRRNGEVRSIYIGQQF</sequence>
<feature type="region of interest" description="Disordered" evidence="1">
    <location>
        <begin position="92"/>
        <end position="118"/>
    </location>
</feature>
<feature type="compositionally biased region" description="Low complexity" evidence="1">
    <location>
        <begin position="92"/>
        <end position="111"/>
    </location>
</feature>
<evidence type="ECO:0000313" key="3">
    <source>
        <dbReference type="EMBL" id="MBE9066920.1"/>
    </source>
</evidence>
<feature type="region of interest" description="Disordered" evidence="1">
    <location>
        <begin position="223"/>
        <end position="270"/>
    </location>
</feature>
<feature type="compositionally biased region" description="Low complexity" evidence="1">
    <location>
        <begin position="189"/>
        <end position="209"/>
    </location>
</feature>
<dbReference type="Proteomes" id="UP000615026">
    <property type="component" value="Unassembled WGS sequence"/>
</dbReference>
<keyword evidence="2" id="KW-0812">Transmembrane</keyword>
<feature type="transmembrane region" description="Helical" evidence="2">
    <location>
        <begin position="123"/>
        <end position="141"/>
    </location>
</feature>
<name>A0A928X302_LEPEC</name>
<evidence type="ECO:0000313" key="4">
    <source>
        <dbReference type="Proteomes" id="UP000615026"/>
    </source>
</evidence>
<evidence type="ECO:0000256" key="2">
    <source>
        <dbReference type="SAM" id="Phobius"/>
    </source>
</evidence>
<reference evidence="3" key="1">
    <citation type="submission" date="2020-10" db="EMBL/GenBank/DDBJ databases">
        <authorList>
            <person name="Castelo-Branco R."/>
            <person name="Eusebio N."/>
            <person name="Adriana R."/>
            <person name="Vieira A."/>
            <person name="Brugerolle De Fraissinette N."/>
            <person name="Rezende De Castro R."/>
            <person name="Schneider M.P."/>
            <person name="Vasconcelos V."/>
            <person name="Leao P.N."/>
        </authorList>
    </citation>
    <scope>NUCLEOTIDE SEQUENCE</scope>
    <source>
        <strain evidence="3">LEGE 11479</strain>
    </source>
</reference>
<evidence type="ECO:0008006" key="5">
    <source>
        <dbReference type="Google" id="ProtNLM"/>
    </source>
</evidence>
<accession>A0A928X302</accession>
<feature type="compositionally biased region" description="Polar residues" evidence="1">
    <location>
        <begin position="250"/>
        <end position="269"/>
    </location>
</feature>
<keyword evidence="4" id="KW-1185">Reference proteome</keyword>
<feature type="region of interest" description="Disordered" evidence="1">
    <location>
        <begin position="1"/>
        <end position="20"/>
    </location>
</feature>
<organism evidence="3 4">
    <name type="scientific">Leptolyngbya cf. ectocarpi LEGE 11479</name>
    <dbReference type="NCBI Taxonomy" id="1828722"/>
    <lineage>
        <taxon>Bacteria</taxon>
        <taxon>Bacillati</taxon>
        <taxon>Cyanobacteriota</taxon>
        <taxon>Cyanophyceae</taxon>
        <taxon>Leptolyngbyales</taxon>
        <taxon>Leptolyngbyaceae</taxon>
        <taxon>Leptolyngbya group</taxon>
        <taxon>Leptolyngbya</taxon>
    </lineage>
</organism>